<accession>A0A7D9EFK9</accession>
<protein>
    <recommendedName>
        <fullName evidence="1">Mutator-like transposase domain-containing protein</fullName>
    </recommendedName>
</protein>
<proteinExistence type="predicted"/>
<dbReference type="AlphaFoldDB" id="A0A7D9EFK9"/>
<feature type="domain" description="Mutator-like transposase" evidence="1">
    <location>
        <begin position="1"/>
        <end position="101"/>
    </location>
</feature>
<evidence type="ECO:0000313" key="2">
    <source>
        <dbReference type="EMBL" id="CAB4006073.1"/>
    </source>
</evidence>
<sequence length="131" mass="14894">MPPPRPCHHKAWDQHVAALYVAHKKAVVEQSQKARNKLFSLHRSDETDVAEIAVSYDGTWSKRGYTANIGVGFVILVKTGEVLDFQFELKLCSECTSAKKDLGEDSAEYAIWYGGRWVIMKMTLMMKMTIR</sequence>
<comment type="caution">
    <text evidence="2">The sequence shown here is derived from an EMBL/GenBank/DDBJ whole genome shotgun (WGS) entry which is preliminary data.</text>
</comment>
<keyword evidence="3" id="KW-1185">Reference proteome</keyword>
<organism evidence="2 3">
    <name type="scientific">Paramuricea clavata</name>
    <name type="common">Red gorgonian</name>
    <name type="synonym">Violescent sea-whip</name>
    <dbReference type="NCBI Taxonomy" id="317549"/>
    <lineage>
        <taxon>Eukaryota</taxon>
        <taxon>Metazoa</taxon>
        <taxon>Cnidaria</taxon>
        <taxon>Anthozoa</taxon>
        <taxon>Octocorallia</taxon>
        <taxon>Malacalcyonacea</taxon>
        <taxon>Plexauridae</taxon>
        <taxon>Paramuricea</taxon>
    </lineage>
</organism>
<dbReference type="OrthoDB" id="6430905at2759"/>
<evidence type="ECO:0000313" key="3">
    <source>
        <dbReference type="Proteomes" id="UP001152795"/>
    </source>
</evidence>
<reference evidence="2" key="1">
    <citation type="submission" date="2020-04" db="EMBL/GenBank/DDBJ databases">
        <authorList>
            <person name="Alioto T."/>
            <person name="Alioto T."/>
            <person name="Gomez Garrido J."/>
        </authorList>
    </citation>
    <scope>NUCLEOTIDE SEQUENCE</scope>
    <source>
        <strain evidence="2">A484AB</strain>
    </source>
</reference>
<dbReference type="Proteomes" id="UP001152795">
    <property type="component" value="Unassembled WGS sequence"/>
</dbReference>
<dbReference type="Pfam" id="PF20700">
    <property type="entry name" value="Mutator"/>
    <property type="match status" value="1"/>
</dbReference>
<dbReference type="EMBL" id="CACRXK020005402">
    <property type="protein sequence ID" value="CAB4006073.1"/>
    <property type="molecule type" value="Genomic_DNA"/>
</dbReference>
<gene>
    <name evidence="2" type="ORF">PACLA_8A017343</name>
</gene>
<name>A0A7D9EFK9_PARCT</name>
<dbReference type="InterPro" id="IPR049012">
    <property type="entry name" value="Mutator_transp_dom"/>
</dbReference>
<evidence type="ECO:0000259" key="1">
    <source>
        <dbReference type="Pfam" id="PF20700"/>
    </source>
</evidence>